<accession>A0A0A8ZYX1</accession>
<protein>
    <submittedName>
        <fullName evidence="1">Uncharacterized protein</fullName>
    </submittedName>
</protein>
<sequence>MLMSCIDWRSLKFCY</sequence>
<evidence type="ECO:0000313" key="1">
    <source>
        <dbReference type="EMBL" id="JAD41955.1"/>
    </source>
</evidence>
<reference evidence="1" key="2">
    <citation type="journal article" date="2015" name="Data Brief">
        <title>Shoot transcriptome of the giant reed, Arundo donax.</title>
        <authorList>
            <person name="Barrero R.A."/>
            <person name="Guerrero F.D."/>
            <person name="Moolhuijzen P."/>
            <person name="Goolsby J.A."/>
            <person name="Tidwell J."/>
            <person name="Bellgard S.E."/>
            <person name="Bellgard M.I."/>
        </authorList>
    </citation>
    <scope>NUCLEOTIDE SEQUENCE</scope>
    <source>
        <tissue evidence="1">Shoot tissue taken approximately 20 cm above the soil surface</tissue>
    </source>
</reference>
<reference evidence="1" key="1">
    <citation type="submission" date="2014-09" db="EMBL/GenBank/DDBJ databases">
        <authorList>
            <person name="Magalhaes I.L.F."/>
            <person name="Oliveira U."/>
            <person name="Santos F.R."/>
            <person name="Vidigal T.H.D.A."/>
            <person name="Brescovit A.D."/>
            <person name="Santos A.J."/>
        </authorList>
    </citation>
    <scope>NUCLEOTIDE SEQUENCE</scope>
    <source>
        <tissue evidence="1">Shoot tissue taken approximately 20 cm above the soil surface</tissue>
    </source>
</reference>
<dbReference type="EMBL" id="GBRH01255940">
    <property type="protein sequence ID" value="JAD41955.1"/>
    <property type="molecule type" value="Transcribed_RNA"/>
</dbReference>
<proteinExistence type="predicted"/>
<organism evidence="1">
    <name type="scientific">Arundo donax</name>
    <name type="common">Giant reed</name>
    <name type="synonym">Donax arundinaceus</name>
    <dbReference type="NCBI Taxonomy" id="35708"/>
    <lineage>
        <taxon>Eukaryota</taxon>
        <taxon>Viridiplantae</taxon>
        <taxon>Streptophyta</taxon>
        <taxon>Embryophyta</taxon>
        <taxon>Tracheophyta</taxon>
        <taxon>Spermatophyta</taxon>
        <taxon>Magnoliopsida</taxon>
        <taxon>Liliopsida</taxon>
        <taxon>Poales</taxon>
        <taxon>Poaceae</taxon>
        <taxon>PACMAD clade</taxon>
        <taxon>Arundinoideae</taxon>
        <taxon>Arundineae</taxon>
        <taxon>Arundo</taxon>
    </lineage>
</organism>
<name>A0A0A8ZYX1_ARUDO</name>